<dbReference type="KEGG" id="pmrn:116942093"/>
<gene>
    <name evidence="4" type="primary">LOC116942093</name>
</gene>
<feature type="coiled-coil region" evidence="1">
    <location>
        <begin position="186"/>
        <end position="276"/>
    </location>
</feature>
<reference evidence="4" key="1">
    <citation type="submission" date="2025-08" db="UniProtKB">
        <authorList>
            <consortium name="RefSeq"/>
        </authorList>
    </citation>
    <scope>IDENTIFICATION</scope>
    <source>
        <tissue evidence="4">Sperm</tissue>
    </source>
</reference>
<evidence type="ECO:0000313" key="4">
    <source>
        <dbReference type="RefSeq" id="XP_032809558.1"/>
    </source>
</evidence>
<name>A0AAJ7WUV7_PETMA</name>
<feature type="region of interest" description="Disordered" evidence="2">
    <location>
        <begin position="538"/>
        <end position="575"/>
    </location>
</feature>
<dbReference type="PANTHER" id="PTHR43941:SF1">
    <property type="entry name" value="STRUCTURAL MAINTENANCE OF CHROMOSOMES PROTEIN 2"/>
    <property type="match status" value="1"/>
</dbReference>
<dbReference type="AlphaFoldDB" id="A0AAJ7WUV7"/>
<evidence type="ECO:0000256" key="1">
    <source>
        <dbReference type="SAM" id="Coils"/>
    </source>
</evidence>
<dbReference type="GO" id="GO:0000793">
    <property type="term" value="C:condensed chromosome"/>
    <property type="evidence" value="ECO:0007669"/>
    <property type="project" value="TreeGrafter"/>
</dbReference>
<dbReference type="GO" id="GO:0000785">
    <property type="term" value="C:chromatin"/>
    <property type="evidence" value="ECO:0007669"/>
    <property type="project" value="TreeGrafter"/>
</dbReference>
<dbReference type="Proteomes" id="UP001318040">
    <property type="component" value="Chromosome 13"/>
</dbReference>
<organism evidence="3 4">
    <name type="scientific">Petromyzon marinus</name>
    <name type="common">Sea lamprey</name>
    <dbReference type="NCBI Taxonomy" id="7757"/>
    <lineage>
        <taxon>Eukaryota</taxon>
        <taxon>Metazoa</taxon>
        <taxon>Chordata</taxon>
        <taxon>Craniata</taxon>
        <taxon>Vertebrata</taxon>
        <taxon>Cyclostomata</taxon>
        <taxon>Hyperoartia</taxon>
        <taxon>Petromyzontiformes</taxon>
        <taxon>Petromyzontidae</taxon>
        <taxon>Petromyzon</taxon>
    </lineage>
</organism>
<feature type="compositionally biased region" description="Pro residues" evidence="2">
    <location>
        <begin position="563"/>
        <end position="575"/>
    </location>
</feature>
<dbReference type="GO" id="GO:0007076">
    <property type="term" value="P:mitotic chromosome condensation"/>
    <property type="evidence" value="ECO:0007669"/>
    <property type="project" value="TreeGrafter"/>
</dbReference>
<dbReference type="PANTHER" id="PTHR43941">
    <property type="entry name" value="STRUCTURAL MAINTENANCE OF CHROMOSOMES PROTEIN 2"/>
    <property type="match status" value="1"/>
</dbReference>
<proteinExistence type="predicted"/>
<dbReference type="RefSeq" id="XP_032809558.1">
    <property type="nucleotide sequence ID" value="XM_032953667.1"/>
</dbReference>
<dbReference type="GO" id="GO:0000796">
    <property type="term" value="C:condensin complex"/>
    <property type="evidence" value="ECO:0007669"/>
    <property type="project" value="TreeGrafter"/>
</dbReference>
<feature type="compositionally biased region" description="Basic and acidic residues" evidence="2">
    <location>
        <begin position="547"/>
        <end position="556"/>
    </location>
</feature>
<protein>
    <submittedName>
        <fullName evidence="4">Coiled-coil domain-containing protein 102A-like</fullName>
    </submittedName>
</protein>
<accession>A0AAJ7WUV7</accession>
<feature type="compositionally biased region" description="Low complexity" evidence="2">
    <location>
        <begin position="64"/>
        <end position="79"/>
    </location>
</feature>
<sequence length="575" mass="62042">MASLRRRSPLRLCDLGSPGHALSSQIGLEPRRPFGSTPTTHCDYDVGMGRRSRLGDTALGAPFTTGLTSTTGPTSSPGLHDSAPYDTSPVRLHRTSPARTFVSGPASSARGLRDGPSPARPGPPSGLSETPPLKVARSSTGGYPSTPPMLPAAESGPVAEEGGSTLEVWALRGSLTQSERRRGLLADSLREACGALAEQASRLQRRQAELTDSRATVEELTVRQKYLESSIAALEKERKQLGAGAGTHQRGLQERVRRLEEQISDARSSLDEVATETRRRRSLERVRLDAQALGRARTGPWPGASPSRCSVGPLLSVSGAVTPLGCPHGCASAGVASPPHLASPAHLANGLASGRLAEDAWVRRTLMTQLDELKAERQTSAREKEQLSSRVRALEEASAGLQTRVGAAEGDRDRLKQERDELSKRAETLAHDAESGARQKSGLEAELAEKAAELARVKGRAERVEEERARAVEELRALQTVRERQSAEVSDLRQKLETERERLLRHEAEGRLAGARAGALQGERDRLLAEKELAERERRQLQGQLDALRDAHESTRHVSYPLTPSPPHPPLLAPP</sequence>
<keyword evidence="3" id="KW-1185">Reference proteome</keyword>
<evidence type="ECO:0000313" key="3">
    <source>
        <dbReference type="Proteomes" id="UP001318040"/>
    </source>
</evidence>
<feature type="region of interest" description="Disordered" evidence="2">
    <location>
        <begin position="402"/>
        <end position="442"/>
    </location>
</feature>
<evidence type="ECO:0000256" key="2">
    <source>
        <dbReference type="SAM" id="MobiDB-lite"/>
    </source>
</evidence>
<feature type="region of interest" description="Disordered" evidence="2">
    <location>
        <begin position="17"/>
        <end position="159"/>
    </location>
</feature>
<dbReference type="GO" id="GO:0003682">
    <property type="term" value="F:chromatin binding"/>
    <property type="evidence" value="ECO:0007669"/>
    <property type="project" value="TreeGrafter"/>
</dbReference>
<feature type="compositionally biased region" description="Basic and acidic residues" evidence="2">
    <location>
        <begin position="409"/>
        <end position="442"/>
    </location>
</feature>
<keyword evidence="1" id="KW-0175">Coiled coil</keyword>